<comment type="miscellaneous">
    <text evidence="15">The reaction proceeds by a bi uni uni bi ping pong mechanism.</text>
</comment>
<name>A0A2G6KE88_9ACTN</name>
<evidence type="ECO:0000256" key="5">
    <source>
        <dbReference type="ARBA" id="ARBA00014155"/>
    </source>
</evidence>
<dbReference type="Gene3D" id="3.40.50.620">
    <property type="entry name" value="HUPs"/>
    <property type="match status" value="1"/>
</dbReference>
<comment type="pathway">
    <text evidence="2 15">Cofactor biosynthesis; (R)-pantothenate biosynthesis; (R)-pantothenate from (R)-pantoate and beta-alanine: step 1/1.</text>
</comment>
<dbReference type="AlphaFoldDB" id="A0A2G6KE88"/>
<keyword evidence="10 15" id="KW-0067">ATP-binding</keyword>
<dbReference type="GO" id="GO:0004592">
    <property type="term" value="F:pantoate-beta-alanine ligase activity"/>
    <property type="evidence" value="ECO:0007669"/>
    <property type="project" value="UniProtKB-UniRule"/>
</dbReference>
<comment type="subunit">
    <text evidence="15">Homodimer.</text>
</comment>
<evidence type="ECO:0000256" key="2">
    <source>
        <dbReference type="ARBA" id="ARBA00004990"/>
    </source>
</evidence>
<dbReference type="InterPro" id="IPR042176">
    <property type="entry name" value="Pantoate_ligase_C"/>
</dbReference>
<keyword evidence="6 15" id="KW-0963">Cytoplasm</keyword>
<feature type="binding site" evidence="15">
    <location>
        <position position="153"/>
    </location>
    <ligand>
        <name>(R)-pantoate</name>
        <dbReference type="ChEBI" id="CHEBI:15980"/>
    </ligand>
</feature>
<feature type="binding site" evidence="15">
    <location>
        <position position="61"/>
    </location>
    <ligand>
        <name>beta-alanine</name>
        <dbReference type="ChEBI" id="CHEBI:57966"/>
    </ligand>
</feature>
<gene>
    <name evidence="15" type="primary">panC</name>
    <name evidence="16" type="ORF">CSA55_01605</name>
</gene>
<dbReference type="InterPro" id="IPR004821">
    <property type="entry name" value="Cyt_trans-like"/>
</dbReference>
<dbReference type="PANTHER" id="PTHR21299">
    <property type="entry name" value="CYTIDYLATE KINASE/PANTOATE-BETA-ALANINE LIGASE"/>
    <property type="match status" value="1"/>
</dbReference>
<dbReference type="GO" id="GO:0005524">
    <property type="term" value="F:ATP binding"/>
    <property type="evidence" value="ECO:0007669"/>
    <property type="project" value="UniProtKB-KW"/>
</dbReference>
<comment type="caution">
    <text evidence="16">The sequence shown here is derived from an EMBL/GenBank/DDBJ whole genome shotgun (WGS) entry which is preliminary data.</text>
</comment>
<keyword evidence="7 15" id="KW-0436">Ligase</keyword>
<dbReference type="EMBL" id="PDSL01000023">
    <property type="protein sequence ID" value="PIE33987.1"/>
    <property type="molecule type" value="Genomic_DNA"/>
</dbReference>
<evidence type="ECO:0000256" key="11">
    <source>
        <dbReference type="ARBA" id="ARBA00032806"/>
    </source>
</evidence>
<feature type="active site" description="Proton donor" evidence="15">
    <location>
        <position position="37"/>
    </location>
</feature>
<comment type="similarity">
    <text evidence="3 15">Belongs to the pantothenate synthetase family.</text>
</comment>
<feature type="binding site" evidence="15">
    <location>
        <begin position="147"/>
        <end position="150"/>
    </location>
    <ligand>
        <name>ATP</name>
        <dbReference type="ChEBI" id="CHEBI:30616"/>
    </ligand>
</feature>
<comment type="catalytic activity">
    <reaction evidence="12 15">
        <text>(R)-pantoate + beta-alanine + ATP = (R)-pantothenate + AMP + diphosphate + H(+)</text>
        <dbReference type="Rhea" id="RHEA:10912"/>
        <dbReference type="ChEBI" id="CHEBI:15378"/>
        <dbReference type="ChEBI" id="CHEBI:15980"/>
        <dbReference type="ChEBI" id="CHEBI:29032"/>
        <dbReference type="ChEBI" id="CHEBI:30616"/>
        <dbReference type="ChEBI" id="CHEBI:33019"/>
        <dbReference type="ChEBI" id="CHEBI:57966"/>
        <dbReference type="ChEBI" id="CHEBI:456215"/>
        <dbReference type="EC" id="6.3.2.1"/>
    </reaction>
</comment>
<feature type="binding site" evidence="15">
    <location>
        <begin position="184"/>
        <end position="187"/>
    </location>
    <ligand>
        <name>ATP</name>
        <dbReference type="ChEBI" id="CHEBI:30616"/>
    </ligand>
</feature>
<evidence type="ECO:0000256" key="14">
    <source>
        <dbReference type="ARBA" id="ARBA00077433"/>
    </source>
</evidence>
<dbReference type="Proteomes" id="UP000230914">
    <property type="component" value="Unassembled WGS sequence"/>
</dbReference>
<evidence type="ECO:0000256" key="8">
    <source>
        <dbReference type="ARBA" id="ARBA00022655"/>
    </source>
</evidence>
<feature type="binding site" evidence="15">
    <location>
        <position position="176"/>
    </location>
    <ligand>
        <name>ATP</name>
        <dbReference type="ChEBI" id="CHEBI:30616"/>
    </ligand>
</feature>
<evidence type="ECO:0000256" key="3">
    <source>
        <dbReference type="ARBA" id="ARBA00009256"/>
    </source>
</evidence>
<proteinExistence type="inferred from homology"/>
<evidence type="ECO:0000256" key="1">
    <source>
        <dbReference type="ARBA" id="ARBA00004496"/>
    </source>
</evidence>
<evidence type="ECO:0000256" key="4">
    <source>
        <dbReference type="ARBA" id="ARBA00012219"/>
    </source>
</evidence>
<dbReference type="FunFam" id="3.40.50.620:FF:000114">
    <property type="entry name" value="Pantothenate synthetase"/>
    <property type="match status" value="1"/>
</dbReference>
<keyword evidence="9 15" id="KW-0547">Nucleotide-binding</keyword>
<evidence type="ECO:0000256" key="6">
    <source>
        <dbReference type="ARBA" id="ARBA00022490"/>
    </source>
</evidence>
<dbReference type="PANTHER" id="PTHR21299:SF1">
    <property type="entry name" value="PANTOATE--BETA-ALANINE LIGASE"/>
    <property type="match status" value="1"/>
</dbReference>
<evidence type="ECO:0000256" key="12">
    <source>
        <dbReference type="ARBA" id="ARBA00048258"/>
    </source>
</evidence>
<evidence type="ECO:0000256" key="7">
    <source>
        <dbReference type="ARBA" id="ARBA00022598"/>
    </source>
</evidence>
<dbReference type="Gene3D" id="3.30.1300.10">
    <property type="entry name" value="Pantoate-beta-alanine ligase, C-terminal domain"/>
    <property type="match status" value="1"/>
</dbReference>
<dbReference type="Pfam" id="PF02569">
    <property type="entry name" value="Pantoate_ligase"/>
    <property type="match status" value="1"/>
</dbReference>
<evidence type="ECO:0000256" key="10">
    <source>
        <dbReference type="ARBA" id="ARBA00022840"/>
    </source>
</evidence>
<evidence type="ECO:0000256" key="9">
    <source>
        <dbReference type="ARBA" id="ARBA00022741"/>
    </source>
</evidence>
<evidence type="ECO:0000256" key="13">
    <source>
        <dbReference type="ARBA" id="ARBA00055042"/>
    </source>
</evidence>
<evidence type="ECO:0000313" key="16">
    <source>
        <dbReference type="EMBL" id="PIE33987.1"/>
    </source>
</evidence>
<dbReference type="SUPFAM" id="SSF52374">
    <property type="entry name" value="Nucleotidylyl transferase"/>
    <property type="match status" value="1"/>
</dbReference>
<comment type="subcellular location">
    <subcellularLocation>
        <location evidence="1 15">Cytoplasm</location>
    </subcellularLocation>
</comment>
<protein>
    <recommendedName>
        <fullName evidence="5 15">Pantothenate synthetase</fullName>
        <shortName evidence="15">PS</shortName>
        <ecNumber evidence="4 15">6.3.2.1</ecNumber>
    </recommendedName>
    <alternativeName>
        <fullName evidence="14 15">Pantoate--beta-alanine ligase</fullName>
    </alternativeName>
    <alternativeName>
        <fullName evidence="11 15">Pantoate-activating enzyme</fullName>
    </alternativeName>
</protein>
<sequence>MKTFTTPDTMRAWSRAARAEGHTIAVVPTMGALHEGHIALIETARSMADGVIVTIFVNPLQFNESTDFDLYPRPIDDDVAICTSLGVDAVYAPTAATMYPTGFQTHVEPGDLADRLEGPMRPGHFRGVTTVVTKLLTATVADYAIFGQKDYQQLAIVKRLVVDLDLGVDIIGVPTVREPDGLALSSRNRRLTPEQRAAAPAISSALFAARTAVADGETDPVIVVNRTRSRIDAEPHLSAEYVELVDALTLTPVEVIDRPCAVLVAAWCGEVRLIDNLVISPPQI</sequence>
<dbReference type="EC" id="6.3.2.1" evidence="4 15"/>
<evidence type="ECO:0000256" key="15">
    <source>
        <dbReference type="HAMAP-Rule" id="MF_00158"/>
    </source>
</evidence>
<reference evidence="16 17" key="1">
    <citation type="submission" date="2017-10" db="EMBL/GenBank/DDBJ databases">
        <title>Novel microbial diversity and functional potential in the marine mammal oral microbiome.</title>
        <authorList>
            <person name="Dudek N.K."/>
            <person name="Sun C.L."/>
            <person name="Burstein D."/>
            <person name="Kantor R.S."/>
            <person name="Aliaga Goltsman D.S."/>
            <person name="Bik E.M."/>
            <person name="Thomas B.C."/>
            <person name="Banfield J.F."/>
            <person name="Relman D.A."/>
        </authorList>
    </citation>
    <scope>NUCLEOTIDE SEQUENCE [LARGE SCALE GENOMIC DNA]</scope>
    <source>
        <strain evidence="16">DOLJORAL78_61_10</strain>
    </source>
</reference>
<dbReference type="GO" id="GO:0015940">
    <property type="term" value="P:pantothenate biosynthetic process"/>
    <property type="evidence" value="ECO:0007669"/>
    <property type="project" value="UniProtKB-UniRule"/>
</dbReference>
<organism evidence="16 17">
    <name type="scientific">Ilumatobacter coccineus</name>
    <dbReference type="NCBI Taxonomy" id="467094"/>
    <lineage>
        <taxon>Bacteria</taxon>
        <taxon>Bacillati</taxon>
        <taxon>Actinomycetota</taxon>
        <taxon>Acidimicrobiia</taxon>
        <taxon>Acidimicrobiales</taxon>
        <taxon>Ilumatobacteraceae</taxon>
        <taxon>Ilumatobacter</taxon>
    </lineage>
</organism>
<feature type="binding site" evidence="15">
    <location>
        <position position="61"/>
    </location>
    <ligand>
        <name>(R)-pantoate</name>
        <dbReference type="ChEBI" id="CHEBI:15980"/>
    </ligand>
</feature>
<dbReference type="InterPro" id="IPR014729">
    <property type="entry name" value="Rossmann-like_a/b/a_fold"/>
</dbReference>
<feature type="binding site" evidence="15">
    <location>
        <begin position="30"/>
        <end position="37"/>
    </location>
    <ligand>
        <name>ATP</name>
        <dbReference type="ChEBI" id="CHEBI:30616"/>
    </ligand>
</feature>
<accession>A0A2G6KE88</accession>
<dbReference type="GO" id="GO:0005829">
    <property type="term" value="C:cytosol"/>
    <property type="evidence" value="ECO:0007669"/>
    <property type="project" value="TreeGrafter"/>
</dbReference>
<dbReference type="NCBIfam" id="TIGR00018">
    <property type="entry name" value="panC"/>
    <property type="match status" value="1"/>
</dbReference>
<dbReference type="HAMAP" id="MF_00158">
    <property type="entry name" value="PanC"/>
    <property type="match status" value="1"/>
</dbReference>
<dbReference type="CDD" id="cd00560">
    <property type="entry name" value="PanC"/>
    <property type="match status" value="1"/>
</dbReference>
<comment type="function">
    <text evidence="13 15">Catalyzes the condensation of pantoate with beta-alanine in an ATP-dependent reaction via a pantoyl-adenylate intermediate.</text>
</comment>
<keyword evidence="8 15" id="KW-0566">Pantothenate biosynthesis</keyword>
<dbReference type="InterPro" id="IPR003721">
    <property type="entry name" value="Pantoate_ligase"/>
</dbReference>
<dbReference type="UniPathway" id="UPA00028">
    <property type="reaction ID" value="UER00005"/>
</dbReference>
<dbReference type="NCBIfam" id="TIGR00125">
    <property type="entry name" value="cyt_tran_rel"/>
    <property type="match status" value="1"/>
</dbReference>
<evidence type="ECO:0000313" key="17">
    <source>
        <dbReference type="Proteomes" id="UP000230914"/>
    </source>
</evidence>